<name>A0ABT8A7P6_9PROT</name>
<dbReference type="RefSeq" id="WP_290317539.1">
    <property type="nucleotide sequence ID" value="NZ_JAUFPN010000152.1"/>
</dbReference>
<dbReference type="Proteomes" id="UP001529369">
    <property type="component" value="Unassembled WGS sequence"/>
</dbReference>
<feature type="transmembrane region" description="Helical" evidence="1">
    <location>
        <begin position="212"/>
        <end position="234"/>
    </location>
</feature>
<sequence>MPADTLLSEATELLAPNAAASEVRGLIDNATADRLYGWAWDAAHPGHRVKVELRLAGEVVATTIADYARPDLAKHGVGDGSHAFEFPLLRQWFRQLRDLSVVAFGRDGSEFLIPVHARGQEEMLVPAQATAQLQSAAEALLVEHQSVRREIEVLRQRSAELPEATAVAAIAKAGQDLQRRLDSLELWITRLDGRLAEIARPAAPRDRGRVDIWQAVLIALIFAAISAAAAVVVVRRGF</sequence>
<keyword evidence="3" id="KW-1185">Reference proteome</keyword>
<evidence type="ECO:0000313" key="3">
    <source>
        <dbReference type="Proteomes" id="UP001529369"/>
    </source>
</evidence>
<accession>A0ABT8A7P6</accession>
<reference evidence="3" key="1">
    <citation type="journal article" date="2019" name="Int. J. Syst. Evol. Microbiol.">
        <title>The Global Catalogue of Microorganisms (GCM) 10K type strain sequencing project: providing services to taxonomists for standard genome sequencing and annotation.</title>
        <authorList>
            <consortium name="The Broad Institute Genomics Platform"/>
            <consortium name="The Broad Institute Genome Sequencing Center for Infectious Disease"/>
            <person name="Wu L."/>
            <person name="Ma J."/>
        </authorList>
    </citation>
    <scope>NUCLEOTIDE SEQUENCE [LARGE SCALE GENOMIC DNA]</scope>
    <source>
        <strain evidence="3">CECT 7131</strain>
    </source>
</reference>
<keyword evidence="1" id="KW-0812">Transmembrane</keyword>
<organism evidence="2 3">
    <name type="scientific">Paeniroseomonas aquatica</name>
    <dbReference type="NCBI Taxonomy" id="373043"/>
    <lineage>
        <taxon>Bacteria</taxon>
        <taxon>Pseudomonadati</taxon>
        <taxon>Pseudomonadota</taxon>
        <taxon>Alphaproteobacteria</taxon>
        <taxon>Acetobacterales</taxon>
        <taxon>Acetobacteraceae</taxon>
        <taxon>Paeniroseomonas</taxon>
    </lineage>
</organism>
<gene>
    <name evidence="2" type="ORF">QWZ14_15055</name>
</gene>
<protein>
    <submittedName>
        <fullName evidence="2">Uncharacterized protein</fullName>
    </submittedName>
</protein>
<evidence type="ECO:0000256" key="1">
    <source>
        <dbReference type="SAM" id="Phobius"/>
    </source>
</evidence>
<proteinExistence type="predicted"/>
<dbReference type="EMBL" id="JAUFPN010000152">
    <property type="protein sequence ID" value="MDN3565685.1"/>
    <property type="molecule type" value="Genomic_DNA"/>
</dbReference>
<comment type="caution">
    <text evidence="2">The sequence shown here is derived from an EMBL/GenBank/DDBJ whole genome shotgun (WGS) entry which is preliminary data.</text>
</comment>
<evidence type="ECO:0000313" key="2">
    <source>
        <dbReference type="EMBL" id="MDN3565685.1"/>
    </source>
</evidence>
<keyword evidence="1" id="KW-1133">Transmembrane helix</keyword>
<keyword evidence="1" id="KW-0472">Membrane</keyword>